<accession>A0A846X2Q3</accession>
<proteinExistence type="predicted"/>
<dbReference type="InterPro" id="IPR003719">
    <property type="entry name" value="Phenazine_PhzF-like"/>
</dbReference>
<dbReference type="EMBL" id="JAAXOQ010000021">
    <property type="protein sequence ID" value="NKY19788.1"/>
    <property type="molecule type" value="Genomic_DNA"/>
</dbReference>
<evidence type="ECO:0000313" key="3">
    <source>
        <dbReference type="Proteomes" id="UP000582646"/>
    </source>
</evidence>
<sequence length="276" mass="28646">MHRFRQVDVFSSEPPRGNPVAVVHDADDLTDEQMAAFARWTNLSETTFLLRPTDPAADYRLRIFTPGAELPFAGHPTLGSAHAWLEDGGVPAADGTVVQECGAGLVRLRRGAALAFAAPPLVRSGPADAATVDRIAAGLRLPVAEIVAAQWVDNGPGWVAARLRDADAVLALRPDFAAMGDLNVGVVGAYPAGADVDVEVRAFCPDLAVPEDPVTGSLNAGLAQWLIGTGALPDRYTASQGTALGRRGRVHVASGDGEIWIGGATSTTISGTVTLG</sequence>
<keyword evidence="3" id="KW-1185">Reference proteome</keyword>
<dbReference type="Proteomes" id="UP000582646">
    <property type="component" value="Unassembled WGS sequence"/>
</dbReference>
<dbReference type="PIRSF" id="PIRSF016184">
    <property type="entry name" value="PhzC_PhzF"/>
    <property type="match status" value="1"/>
</dbReference>
<evidence type="ECO:0000313" key="2">
    <source>
        <dbReference type="EMBL" id="NKY19788.1"/>
    </source>
</evidence>
<dbReference type="RefSeq" id="WP_168546773.1">
    <property type="nucleotide sequence ID" value="NZ_BAAAKS010000002.1"/>
</dbReference>
<dbReference type="SUPFAM" id="SSF54506">
    <property type="entry name" value="Diaminopimelate epimerase-like"/>
    <property type="match status" value="1"/>
</dbReference>
<dbReference type="Pfam" id="PF02567">
    <property type="entry name" value="PhzC-PhzF"/>
    <property type="match status" value="1"/>
</dbReference>
<dbReference type="PANTHER" id="PTHR13774">
    <property type="entry name" value="PHENAZINE BIOSYNTHESIS PROTEIN"/>
    <property type="match status" value="1"/>
</dbReference>
<dbReference type="AlphaFoldDB" id="A0A846X2Q3"/>
<feature type="active site" evidence="1">
    <location>
        <position position="45"/>
    </location>
</feature>
<dbReference type="NCBIfam" id="TIGR00654">
    <property type="entry name" value="PhzF_family"/>
    <property type="match status" value="1"/>
</dbReference>
<gene>
    <name evidence="2" type="ORF">HF999_15600</name>
</gene>
<dbReference type="Gene3D" id="3.10.310.10">
    <property type="entry name" value="Diaminopimelate Epimerase, Chain A, domain 1"/>
    <property type="match status" value="2"/>
</dbReference>
<dbReference type="GO" id="GO:0016853">
    <property type="term" value="F:isomerase activity"/>
    <property type="evidence" value="ECO:0007669"/>
    <property type="project" value="TreeGrafter"/>
</dbReference>
<comment type="caution">
    <text evidence="2">The sequence shown here is derived from an EMBL/GenBank/DDBJ whole genome shotgun (WGS) entry which is preliminary data.</text>
</comment>
<organism evidence="2 3">
    <name type="scientific">Tsukamurella spumae</name>
    <dbReference type="NCBI Taxonomy" id="44753"/>
    <lineage>
        <taxon>Bacteria</taxon>
        <taxon>Bacillati</taxon>
        <taxon>Actinomycetota</taxon>
        <taxon>Actinomycetes</taxon>
        <taxon>Mycobacteriales</taxon>
        <taxon>Tsukamurellaceae</taxon>
        <taxon>Tsukamurella</taxon>
    </lineage>
</organism>
<reference evidence="2 3" key="1">
    <citation type="submission" date="2020-04" db="EMBL/GenBank/DDBJ databases">
        <title>MicrobeNet Type strains.</title>
        <authorList>
            <person name="Nicholson A.C."/>
        </authorList>
    </citation>
    <scope>NUCLEOTIDE SEQUENCE [LARGE SCALE GENOMIC DNA]</scope>
    <source>
        <strain evidence="2 3">DSM 44113</strain>
    </source>
</reference>
<dbReference type="GO" id="GO:0005737">
    <property type="term" value="C:cytoplasm"/>
    <property type="evidence" value="ECO:0007669"/>
    <property type="project" value="TreeGrafter"/>
</dbReference>
<evidence type="ECO:0000256" key="1">
    <source>
        <dbReference type="PIRSR" id="PIRSR016184-1"/>
    </source>
</evidence>
<protein>
    <submittedName>
        <fullName evidence="2">PhzF family phenazine biosynthesis protein</fullName>
    </submittedName>
</protein>
<name>A0A846X2Q3_9ACTN</name>
<dbReference type="PANTHER" id="PTHR13774:SF32">
    <property type="entry name" value="ANTISENSE-ENHANCING SEQUENCE 1"/>
    <property type="match status" value="1"/>
</dbReference>